<sequence>MTVQPVPHTWPSLPQRVPEGELRTYGAGSRGGSSTVFDVFGHEDRVLYKKYAIQRSEADLDRLVRLHRELDSGSNDGAFLRRRFAWPLAVVTADDGAVSGVLVPKAEMTYRAQLSTNRVRARDFNYLLYETRAARVGVEPATVREKLVLLRLTVEAFAWLEERGLVHEDISAGNLLWSVRPEPAVLILDCDSIRPAGSAVDDPLLTTTDWTDPRVLGGEVPRPDQASVTYAVGLLTARVFGTPSWRPSATDSQDSPQEGVPAALLPVLLESVRATAPRPPLHRWLAILDEALEDTPARTRTPRTAVRTMVSEPLRQGGLSYGVKERVALAVGLFCGAVAAILLLVEML</sequence>
<name>A0A250VQZ9_STROL</name>
<dbReference type="AlphaFoldDB" id="A0A250VQZ9"/>
<dbReference type="RefSeq" id="WP_067378017.1">
    <property type="nucleotide sequence ID" value="NZ_BDQI01000027.1"/>
</dbReference>
<feature type="transmembrane region" description="Helical" evidence="1">
    <location>
        <begin position="327"/>
        <end position="345"/>
    </location>
</feature>
<evidence type="ECO:0008006" key="4">
    <source>
        <dbReference type="Google" id="ProtNLM"/>
    </source>
</evidence>
<dbReference type="EMBL" id="BDQI01000027">
    <property type="protein sequence ID" value="GAX56571.1"/>
    <property type="molecule type" value="Genomic_DNA"/>
</dbReference>
<protein>
    <recommendedName>
        <fullName evidence="4">Protein kinase domain-containing protein</fullName>
    </recommendedName>
</protein>
<keyword evidence="1" id="KW-0472">Membrane</keyword>
<proteinExistence type="predicted"/>
<dbReference type="InterPro" id="IPR011009">
    <property type="entry name" value="Kinase-like_dom_sf"/>
</dbReference>
<gene>
    <name evidence="2" type="ORF">SO3561_08139</name>
</gene>
<comment type="caution">
    <text evidence="2">The sequence shown here is derived from an EMBL/GenBank/DDBJ whole genome shotgun (WGS) entry which is preliminary data.</text>
</comment>
<dbReference type="Gene3D" id="1.10.510.10">
    <property type="entry name" value="Transferase(Phosphotransferase) domain 1"/>
    <property type="match status" value="1"/>
</dbReference>
<dbReference type="Proteomes" id="UP000217446">
    <property type="component" value="Unassembled WGS sequence"/>
</dbReference>
<accession>A0A250VQZ9</accession>
<dbReference type="STRING" id="1963.AQJ27_35705"/>
<dbReference type="SUPFAM" id="SSF56112">
    <property type="entry name" value="Protein kinase-like (PK-like)"/>
    <property type="match status" value="1"/>
</dbReference>
<keyword evidence="1" id="KW-1133">Transmembrane helix</keyword>
<evidence type="ECO:0000256" key="1">
    <source>
        <dbReference type="SAM" id="Phobius"/>
    </source>
</evidence>
<evidence type="ECO:0000313" key="2">
    <source>
        <dbReference type="EMBL" id="GAX56571.1"/>
    </source>
</evidence>
<organism evidence="2 3">
    <name type="scientific">Streptomyces olivochromogenes</name>
    <dbReference type="NCBI Taxonomy" id="1963"/>
    <lineage>
        <taxon>Bacteria</taxon>
        <taxon>Bacillati</taxon>
        <taxon>Actinomycetota</taxon>
        <taxon>Actinomycetes</taxon>
        <taxon>Kitasatosporales</taxon>
        <taxon>Streptomycetaceae</taxon>
        <taxon>Streptomyces</taxon>
    </lineage>
</organism>
<evidence type="ECO:0000313" key="3">
    <source>
        <dbReference type="Proteomes" id="UP000217446"/>
    </source>
</evidence>
<keyword evidence="3" id="KW-1185">Reference proteome</keyword>
<keyword evidence="1" id="KW-0812">Transmembrane</keyword>
<reference evidence="3" key="1">
    <citation type="submission" date="2017-05" db="EMBL/GenBank/DDBJ databases">
        <title>Streptomyces olivochromogenes NBRC 3561 whole genome shotgun sequence.</title>
        <authorList>
            <person name="Dohra H."/>
            <person name="Kodani S."/>
        </authorList>
    </citation>
    <scope>NUCLEOTIDE SEQUENCE [LARGE SCALE GENOMIC DNA]</scope>
    <source>
        <strain evidence="3">NBRC 3561</strain>
    </source>
</reference>